<comment type="similarity">
    <text evidence="5">Belongs to the archaeal Rpo12/eukaryotic RPC10 RNA polymerase subunit family.</text>
</comment>
<evidence type="ECO:0000256" key="4">
    <source>
        <dbReference type="ARBA" id="ARBA00023242"/>
    </source>
</evidence>
<dbReference type="InterPro" id="IPR039747">
    <property type="entry name" value="RPABC4"/>
</dbReference>
<keyword evidence="3" id="KW-0862">Zinc</keyword>
<comment type="subcellular location">
    <subcellularLocation>
        <location evidence="1">Nucleus</location>
    </subcellularLocation>
</comment>
<dbReference type="GO" id="GO:0005666">
    <property type="term" value="C:RNA polymerase III complex"/>
    <property type="evidence" value="ECO:0007669"/>
    <property type="project" value="TreeGrafter"/>
</dbReference>
<reference evidence="6 7" key="1">
    <citation type="journal article" date="2023" name="Hortic Res">
        <title>Pangenome of water caltrop reveals structural variations and asymmetric subgenome divergence after allopolyploidization.</title>
        <authorList>
            <person name="Zhang X."/>
            <person name="Chen Y."/>
            <person name="Wang L."/>
            <person name="Yuan Y."/>
            <person name="Fang M."/>
            <person name="Shi L."/>
            <person name="Lu R."/>
            <person name="Comes H.P."/>
            <person name="Ma Y."/>
            <person name="Chen Y."/>
            <person name="Huang G."/>
            <person name="Zhou Y."/>
            <person name="Zheng Z."/>
            <person name="Qiu Y."/>
        </authorList>
    </citation>
    <scope>NUCLEOTIDE SEQUENCE [LARGE SCALE GENOMIC DNA]</scope>
    <source>
        <strain evidence="6">F231</strain>
    </source>
</reference>
<dbReference type="GO" id="GO:0003899">
    <property type="term" value="F:DNA-directed RNA polymerase activity"/>
    <property type="evidence" value="ECO:0007669"/>
    <property type="project" value="InterPro"/>
</dbReference>
<keyword evidence="2" id="KW-0479">Metal-binding</keyword>
<dbReference type="SMART" id="SM00659">
    <property type="entry name" value="RPOLCX"/>
    <property type="match status" value="1"/>
</dbReference>
<dbReference type="SUPFAM" id="SSF63393">
    <property type="entry name" value="RNA polymerase subunits"/>
    <property type="match status" value="1"/>
</dbReference>
<evidence type="ECO:0000256" key="1">
    <source>
        <dbReference type="ARBA" id="ARBA00004123"/>
    </source>
</evidence>
<dbReference type="AlphaFoldDB" id="A0AAN7M950"/>
<protein>
    <submittedName>
        <fullName evidence="6">Uncharacterized protein</fullName>
    </submittedName>
</protein>
<comment type="caution">
    <text evidence="6">The sequence shown here is derived from an EMBL/GenBank/DDBJ whole genome shotgun (WGS) entry which is preliminary data.</text>
</comment>
<keyword evidence="7" id="KW-1185">Reference proteome</keyword>
<dbReference type="EMBL" id="JAXQNO010000003">
    <property type="protein sequence ID" value="KAK4801204.1"/>
    <property type="molecule type" value="Genomic_DNA"/>
</dbReference>
<dbReference type="Proteomes" id="UP001346149">
    <property type="component" value="Unassembled WGS sequence"/>
</dbReference>
<dbReference type="Gene3D" id="2.20.28.30">
    <property type="entry name" value="RNA polymerase ii, chain L"/>
    <property type="match status" value="1"/>
</dbReference>
<dbReference type="GO" id="GO:0006351">
    <property type="term" value="P:DNA-templated transcription"/>
    <property type="evidence" value="ECO:0007669"/>
    <property type="project" value="InterPro"/>
</dbReference>
<name>A0AAN7M950_TRANT</name>
<dbReference type="GO" id="GO:0008270">
    <property type="term" value="F:zinc ion binding"/>
    <property type="evidence" value="ECO:0007669"/>
    <property type="project" value="InterPro"/>
</dbReference>
<evidence type="ECO:0000313" key="6">
    <source>
        <dbReference type="EMBL" id="KAK4801204.1"/>
    </source>
</evidence>
<evidence type="ECO:0000256" key="2">
    <source>
        <dbReference type="ARBA" id="ARBA00022723"/>
    </source>
</evidence>
<keyword evidence="4" id="KW-0539">Nucleus</keyword>
<evidence type="ECO:0000256" key="5">
    <source>
        <dbReference type="ARBA" id="ARBA00025770"/>
    </source>
</evidence>
<evidence type="ECO:0000313" key="7">
    <source>
        <dbReference type="Proteomes" id="UP001346149"/>
    </source>
</evidence>
<dbReference type="PANTHER" id="PTHR12056:SF2">
    <property type="entry name" value="GEO11084P1"/>
    <property type="match status" value="1"/>
</dbReference>
<dbReference type="GO" id="GO:0003677">
    <property type="term" value="F:DNA binding"/>
    <property type="evidence" value="ECO:0007669"/>
    <property type="project" value="InterPro"/>
</dbReference>
<dbReference type="GO" id="GO:0005736">
    <property type="term" value="C:RNA polymerase I complex"/>
    <property type="evidence" value="ECO:0007669"/>
    <property type="project" value="TreeGrafter"/>
</dbReference>
<dbReference type="InterPro" id="IPR006591">
    <property type="entry name" value="RNAP_P/RPABC4"/>
</dbReference>
<organism evidence="6 7">
    <name type="scientific">Trapa natans</name>
    <name type="common">Water chestnut</name>
    <dbReference type="NCBI Taxonomy" id="22666"/>
    <lineage>
        <taxon>Eukaryota</taxon>
        <taxon>Viridiplantae</taxon>
        <taxon>Streptophyta</taxon>
        <taxon>Embryophyta</taxon>
        <taxon>Tracheophyta</taxon>
        <taxon>Spermatophyta</taxon>
        <taxon>Magnoliopsida</taxon>
        <taxon>eudicotyledons</taxon>
        <taxon>Gunneridae</taxon>
        <taxon>Pentapetalae</taxon>
        <taxon>rosids</taxon>
        <taxon>malvids</taxon>
        <taxon>Myrtales</taxon>
        <taxon>Lythraceae</taxon>
        <taxon>Trapa</taxon>
    </lineage>
</organism>
<dbReference type="FunFam" id="2.20.28.30:FF:000002">
    <property type="entry name" value="DNA-directed RNA polymerases II, IV and V subunit 12"/>
    <property type="match status" value="1"/>
</dbReference>
<proteinExistence type="inferred from homology"/>
<dbReference type="PANTHER" id="PTHR12056">
    <property type="entry name" value="DNA-DIRECTED RNA POLYMERASES I, II, AND III"/>
    <property type="match status" value="1"/>
</dbReference>
<accession>A0AAN7M950</accession>
<dbReference type="GO" id="GO:0005665">
    <property type="term" value="C:RNA polymerase II, core complex"/>
    <property type="evidence" value="ECO:0007669"/>
    <property type="project" value="TreeGrafter"/>
</dbReference>
<dbReference type="Pfam" id="PF03604">
    <property type="entry name" value="Zn_ribbon_RPAB4"/>
    <property type="match status" value="1"/>
</dbReference>
<dbReference type="InterPro" id="IPR029040">
    <property type="entry name" value="RPABC4/Spt4"/>
</dbReference>
<gene>
    <name evidence="6" type="ORF">SAY86_021691</name>
</gene>
<evidence type="ECO:0000256" key="3">
    <source>
        <dbReference type="ARBA" id="ARBA00022833"/>
    </source>
</evidence>
<sequence length="95" mass="10857">MDPQPEPVSYICGDCGMENTLKPGDVIQCRECGYRILYKKRTRRTAEMVTLEEKKNKTSIAFRMKHYDVSEAFLPFRGHGDQKISLPDGASEDLD</sequence>